<gene>
    <name evidence="2" type="ORF">NDU88_000968</name>
</gene>
<organism evidence="2 3">
    <name type="scientific">Pleurodeles waltl</name>
    <name type="common">Iberian ribbed newt</name>
    <dbReference type="NCBI Taxonomy" id="8319"/>
    <lineage>
        <taxon>Eukaryota</taxon>
        <taxon>Metazoa</taxon>
        <taxon>Chordata</taxon>
        <taxon>Craniata</taxon>
        <taxon>Vertebrata</taxon>
        <taxon>Euteleostomi</taxon>
        <taxon>Amphibia</taxon>
        <taxon>Batrachia</taxon>
        <taxon>Caudata</taxon>
        <taxon>Salamandroidea</taxon>
        <taxon>Salamandridae</taxon>
        <taxon>Pleurodelinae</taxon>
        <taxon>Pleurodeles</taxon>
    </lineage>
</organism>
<comment type="caution">
    <text evidence="2">The sequence shown here is derived from an EMBL/GenBank/DDBJ whole genome shotgun (WGS) entry which is preliminary data.</text>
</comment>
<reference evidence="2" key="1">
    <citation type="journal article" date="2022" name="bioRxiv">
        <title>Sequencing and chromosome-scale assembly of the giantPleurodeles waltlgenome.</title>
        <authorList>
            <person name="Brown T."/>
            <person name="Elewa A."/>
            <person name="Iarovenko S."/>
            <person name="Subramanian E."/>
            <person name="Araus A.J."/>
            <person name="Petzold A."/>
            <person name="Susuki M."/>
            <person name="Suzuki K.-i.T."/>
            <person name="Hayashi T."/>
            <person name="Toyoda A."/>
            <person name="Oliveira C."/>
            <person name="Osipova E."/>
            <person name="Leigh N.D."/>
            <person name="Simon A."/>
            <person name="Yun M.H."/>
        </authorList>
    </citation>
    <scope>NUCLEOTIDE SEQUENCE</scope>
    <source>
        <strain evidence="2">20211129_DDA</strain>
        <tissue evidence="2">Liver</tissue>
    </source>
</reference>
<name>A0AAV7Q1T0_PLEWA</name>
<keyword evidence="1" id="KW-1133">Transmembrane helix</keyword>
<feature type="transmembrane region" description="Helical" evidence="1">
    <location>
        <begin position="97"/>
        <end position="116"/>
    </location>
</feature>
<evidence type="ECO:0000256" key="1">
    <source>
        <dbReference type="SAM" id="Phobius"/>
    </source>
</evidence>
<keyword evidence="1" id="KW-0472">Membrane</keyword>
<sequence length="136" mass="14746">MLVRESLPWCLIWLSKGMESRVLLFEVPSLGSVPEVDASGDAALFAVFLFGGFYSADAVGVVPWCVMWLYEEVQSPLLLFEVPCVVSAPEADASGDAALFVFLFGGFFFFHGVGRVDGACRADVVRVVTLVFDVVV</sequence>
<accession>A0AAV7Q1T0</accession>
<keyword evidence="3" id="KW-1185">Reference proteome</keyword>
<proteinExistence type="predicted"/>
<dbReference type="Proteomes" id="UP001066276">
    <property type="component" value="Chromosome 6"/>
</dbReference>
<feature type="transmembrane region" description="Helical" evidence="1">
    <location>
        <begin position="42"/>
        <end position="70"/>
    </location>
</feature>
<keyword evidence="1" id="KW-0812">Transmembrane</keyword>
<dbReference type="AlphaFoldDB" id="A0AAV7Q1T0"/>
<protein>
    <submittedName>
        <fullName evidence="2">Uncharacterized protein</fullName>
    </submittedName>
</protein>
<evidence type="ECO:0000313" key="2">
    <source>
        <dbReference type="EMBL" id="KAJ1134517.1"/>
    </source>
</evidence>
<dbReference type="EMBL" id="JANPWB010000010">
    <property type="protein sequence ID" value="KAJ1134517.1"/>
    <property type="molecule type" value="Genomic_DNA"/>
</dbReference>
<evidence type="ECO:0000313" key="3">
    <source>
        <dbReference type="Proteomes" id="UP001066276"/>
    </source>
</evidence>